<evidence type="ECO:0000313" key="1">
    <source>
        <dbReference type="EMBL" id="DAE31788.1"/>
    </source>
</evidence>
<name>A0A8S5RLC4_9VIRU</name>
<organism evidence="1">
    <name type="scientific">virus sp. ctBM815</name>
    <dbReference type="NCBI Taxonomy" id="2825806"/>
    <lineage>
        <taxon>Viruses</taxon>
    </lineage>
</organism>
<protein>
    <submittedName>
        <fullName evidence="1">Uncharacterized protein</fullName>
    </submittedName>
</protein>
<dbReference type="EMBL" id="BK059109">
    <property type="protein sequence ID" value="DAE31788.1"/>
    <property type="molecule type" value="Genomic_DNA"/>
</dbReference>
<accession>A0A8S5RLC4</accession>
<proteinExistence type="predicted"/>
<reference evidence="1" key="1">
    <citation type="journal article" date="2021" name="Proc. Natl. Acad. Sci. U.S.A.">
        <title>A Catalog of Tens of Thousands of Viruses from Human Metagenomes Reveals Hidden Associations with Chronic Diseases.</title>
        <authorList>
            <person name="Tisza M.J."/>
            <person name="Buck C.B."/>
        </authorList>
    </citation>
    <scope>NUCLEOTIDE SEQUENCE</scope>
    <source>
        <strain evidence="1">CtBM815</strain>
    </source>
</reference>
<sequence length="44" mass="5025">MNFGENDTVEIYPRVSFRSSIINYSEEKYLDINGIALGQNVLTL</sequence>